<reference evidence="8" key="1">
    <citation type="submission" date="2019-07" db="EMBL/GenBank/DDBJ databases">
        <title>Hyphodiscus hymeniophilus genome sequencing and assembly.</title>
        <authorList>
            <person name="Kramer G."/>
            <person name="Nodwell J."/>
        </authorList>
    </citation>
    <scope>NUCLEOTIDE SEQUENCE</scope>
    <source>
        <strain evidence="8">ATCC 34498</strain>
    </source>
</reference>
<dbReference type="InterPro" id="IPR036259">
    <property type="entry name" value="MFS_trans_sf"/>
</dbReference>
<organism evidence="8 9">
    <name type="scientific">Hyphodiscus hymeniophilus</name>
    <dbReference type="NCBI Taxonomy" id="353542"/>
    <lineage>
        <taxon>Eukaryota</taxon>
        <taxon>Fungi</taxon>
        <taxon>Dikarya</taxon>
        <taxon>Ascomycota</taxon>
        <taxon>Pezizomycotina</taxon>
        <taxon>Leotiomycetes</taxon>
        <taxon>Helotiales</taxon>
        <taxon>Hyphodiscaceae</taxon>
        <taxon>Hyphodiscus</taxon>
    </lineage>
</organism>
<feature type="transmembrane region" description="Helical" evidence="6">
    <location>
        <begin position="322"/>
        <end position="350"/>
    </location>
</feature>
<evidence type="ECO:0000256" key="6">
    <source>
        <dbReference type="SAM" id="Phobius"/>
    </source>
</evidence>
<name>A0A9P6VFK6_9HELO</name>
<evidence type="ECO:0000256" key="5">
    <source>
        <dbReference type="SAM" id="MobiDB-lite"/>
    </source>
</evidence>
<evidence type="ECO:0000313" key="9">
    <source>
        <dbReference type="Proteomes" id="UP000785200"/>
    </source>
</evidence>
<feature type="transmembrane region" description="Helical" evidence="6">
    <location>
        <begin position="417"/>
        <end position="438"/>
    </location>
</feature>
<feature type="compositionally biased region" description="Basic and acidic residues" evidence="5">
    <location>
        <begin position="38"/>
        <end position="50"/>
    </location>
</feature>
<dbReference type="GO" id="GO:0000329">
    <property type="term" value="C:fungal-type vacuole membrane"/>
    <property type="evidence" value="ECO:0007669"/>
    <property type="project" value="TreeGrafter"/>
</dbReference>
<dbReference type="PROSITE" id="PS50850">
    <property type="entry name" value="MFS"/>
    <property type="match status" value="1"/>
</dbReference>
<evidence type="ECO:0000256" key="3">
    <source>
        <dbReference type="ARBA" id="ARBA00022989"/>
    </source>
</evidence>
<sequence>MAGENGNAARDREETPLLQDQRREGSNHESEETLTSRGVHDEERVDEDGKANQLVGTRRIDNMSISKDLGLIEITASNISIITTTQSRIAGDLDAFANANWFTSTYLIAMSSMSPVTARLAQIFSPRNCIIVASILLAIGGIVTSQAKSLTTFLIGRAISGIGGAGILTMSFILVLELSAKKKRGLFIGLVNTGFTSGVSLGAVIAGALLPVTGWRPLFGVQSPLALIFGVALFFSIPKSFTSGHKNAGEGSIGAKLARIDYLGAFLLTGTIVSFLFGLSFPKVLWIPIAISALLLPLFVFVEVKVASDPIIPVTVLRSRGALFSCVAQLGIMAARWMVLFYTPVFAIAIRGWSPASAGSILIPTNLGFAIGGVLVGWLHIKHTGSFWQASIISYFLFAFTFLVLSQISNPNTPAPLYLLAVFINGACTGAALNYTLAHMLHLTPPSTHYISTSLLATFRGFAGSFGSAIGGGLFVRALKSGLETGFEEHGGLAGREDLVRRLLGSPALVKTLRGDEKMVAVNSYVGSLQRLLLSGAGLALCMVLVQAAAGWKKGELVKEEQDQALVVSQVGSGRGVEDDDEDWEEGLENGV</sequence>
<feature type="transmembrane region" description="Helical" evidence="6">
    <location>
        <begin position="356"/>
        <end position="379"/>
    </location>
</feature>
<feature type="region of interest" description="Disordered" evidence="5">
    <location>
        <begin position="1"/>
        <end position="50"/>
    </location>
</feature>
<proteinExistence type="predicted"/>
<feature type="region of interest" description="Disordered" evidence="5">
    <location>
        <begin position="570"/>
        <end position="592"/>
    </location>
</feature>
<feature type="transmembrane region" description="Helical" evidence="6">
    <location>
        <begin position="450"/>
        <end position="476"/>
    </location>
</feature>
<feature type="domain" description="Major facilitator superfamily (MFS) profile" evidence="7">
    <location>
        <begin position="54"/>
        <end position="554"/>
    </location>
</feature>
<protein>
    <submittedName>
        <fullName evidence="8">Efflux pump</fullName>
    </submittedName>
</protein>
<feature type="transmembrane region" description="Helical" evidence="6">
    <location>
        <begin position="285"/>
        <end position="302"/>
    </location>
</feature>
<feature type="transmembrane region" description="Helical" evidence="6">
    <location>
        <begin position="218"/>
        <end position="237"/>
    </location>
</feature>
<dbReference type="AlphaFoldDB" id="A0A9P6VFK6"/>
<dbReference type="PANTHER" id="PTHR23501:SF6">
    <property type="entry name" value="MULTIDRUG TRANSPORTER, PUTATIVE (AFU_ORTHOLOGUE AFUA_3G14560)-RELATED"/>
    <property type="match status" value="1"/>
</dbReference>
<comment type="caution">
    <text evidence="8">The sequence shown here is derived from an EMBL/GenBank/DDBJ whole genome shotgun (WGS) entry which is preliminary data.</text>
</comment>
<evidence type="ECO:0000259" key="7">
    <source>
        <dbReference type="PROSITE" id="PS50850"/>
    </source>
</evidence>
<keyword evidence="4 6" id="KW-0472">Membrane</keyword>
<feature type="transmembrane region" description="Helical" evidence="6">
    <location>
        <begin position="258"/>
        <end position="279"/>
    </location>
</feature>
<evidence type="ECO:0000313" key="8">
    <source>
        <dbReference type="EMBL" id="KAG0646912.1"/>
    </source>
</evidence>
<dbReference type="GO" id="GO:0015174">
    <property type="term" value="F:basic amino acid transmembrane transporter activity"/>
    <property type="evidence" value="ECO:0007669"/>
    <property type="project" value="TreeGrafter"/>
</dbReference>
<comment type="subcellular location">
    <subcellularLocation>
        <location evidence="1">Membrane</location>
        <topology evidence="1">Multi-pass membrane protein</topology>
    </subcellularLocation>
</comment>
<dbReference type="PANTHER" id="PTHR23501">
    <property type="entry name" value="MAJOR FACILITATOR SUPERFAMILY"/>
    <property type="match status" value="1"/>
</dbReference>
<feature type="transmembrane region" description="Helical" evidence="6">
    <location>
        <begin position="129"/>
        <end position="147"/>
    </location>
</feature>
<feature type="transmembrane region" description="Helical" evidence="6">
    <location>
        <begin position="153"/>
        <end position="175"/>
    </location>
</feature>
<evidence type="ECO:0000256" key="2">
    <source>
        <dbReference type="ARBA" id="ARBA00022692"/>
    </source>
</evidence>
<dbReference type="Gene3D" id="1.20.1250.20">
    <property type="entry name" value="MFS general substrate transporter like domains"/>
    <property type="match status" value="2"/>
</dbReference>
<evidence type="ECO:0000256" key="4">
    <source>
        <dbReference type="ARBA" id="ARBA00023136"/>
    </source>
</evidence>
<keyword evidence="9" id="KW-1185">Reference proteome</keyword>
<dbReference type="InterPro" id="IPR020846">
    <property type="entry name" value="MFS_dom"/>
</dbReference>
<evidence type="ECO:0000256" key="1">
    <source>
        <dbReference type="ARBA" id="ARBA00004141"/>
    </source>
</evidence>
<dbReference type="Proteomes" id="UP000785200">
    <property type="component" value="Unassembled WGS sequence"/>
</dbReference>
<dbReference type="EMBL" id="VNKQ01000014">
    <property type="protein sequence ID" value="KAG0646912.1"/>
    <property type="molecule type" value="Genomic_DNA"/>
</dbReference>
<accession>A0A9P6VFK6</accession>
<keyword evidence="3 6" id="KW-1133">Transmembrane helix</keyword>
<gene>
    <name evidence="8" type="ORF">D0Z07_6196</name>
</gene>
<feature type="compositionally biased region" description="Acidic residues" evidence="5">
    <location>
        <begin position="578"/>
        <end position="592"/>
    </location>
</feature>
<dbReference type="InterPro" id="IPR011701">
    <property type="entry name" value="MFS"/>
</dbReference>
<feature type="transmembrane region" description="Helical" evidence="6">
    <location>
        <begin position="386"/>
        <end position="405"/>
    </location>
</feature>
<feature type="compositionally biased region" description="Basic and acidic residues" evidence="5">
    <location>
        <begin position="9"/>
        <end position="31"/>
    </location>
</feature>
<dbReference type="SUPFAM" id="SSF103473">
    <property type="entry name" value="MFS general substrate transporter"/>
    <property type="match status" value="1"/>
</dbReference>
<dbReference type="OrthoDB" id="4160219at2759"/>
<feature type="transmembrane region" description="Helical" evidence="6">
    <location>
        <begin position="187"/>
        <end position="212"/>
    </location>
</feature>
<dbReference type="Pfam" id="PF07690">
    <property type="entry name" value="MFS_1"/>
    <property type="match status" value="1"/>
</dbReference>
<keyword evidence="2 6" id="KW-0812">Transmembrane</keyword>